<evidence type="ECO:0000256" key="2">
    <source>
        <dbReference type="ARBA" id="ARBA00022679"/>
    </source>
</evidence>
<evidence type="ECO:0000313" key="5">
    <source>
        <dbReference type="EMBL" id="MCX7571419.1"/>
    </source>
</evidence>
<comment type="caution">
    <text evidence="5">The sequence shown here is derived from an EMBL/GenBank/DDBJ whole genome shotgun (WGS) entry which is preliminary data.</text>
</comment>
<accession>A0ABT3X3E8</accession>
<keyword evidence="1" id="KW-0597">Phosphoprotein</keyword>
<evidence type="ECO:0000313" key="6">
    <source>
        <dbReference type="Proteomes" id="UP001208017"/>
    </source>
</evidence>
<organism evidence="5 6">
    <name type="scientific">Tumebacillus lacus</name>
    <dbReference type="NCBI Taxonomy" id="2995335"/>
    <lineage>
        <taxon>Bacteria</taxon>
        <taxon>Bacillati</taxon>
        <taxon>Bacillota</taxon>
        <taxon>Bacilli</taxon>
        <taxon>Bacillales</taxon>
        <taxon>Alicyclobacillaceae</taxon>
        <taxon>Tumebacillus</taxon>
    </lineage>
</organism>
<dbReference type="RefSeq" id="WP_267152667.1">
    <property type="nucleotide sequence ID" value="NZ_JAPMLT010000010.1"/>
</dbReference>
<protein>
    <submittedName>
        <fullName evidence="5">Spo0B domain-containing protein</fullName>
    </submittedName>
</protein>
<dbReference type="InterPro" id="IPR039506">
    <property type="entry name" value="SPOB_a"/>
</dbReference>
<reference evidence="5 6" key="1">
    <citation type="submission" date="2022-11" db="EMBL/GenBank/DDBJ databases">
        <title>Study of microbial diversity in lake waters.</title>
        <authorList>
            <person name="Zhang J."/>
        </authorList>
    </citation>
    <scope>NUCLEOTIDE SEQUENCE [LARGE SCALE GENOMIC DNA]</scope>
    <source>
        <strain evidence="5 6">DT12</strain>
    </source>
</reference>
<keyword evidence="6" id="KW-1185">Reference proteome</keyword>
<dbReference type="InterPro" id="IPR016120">
    <property type="entry name" value="Sig_transdc_His_kin_SpoOB"/>
</dbReference>
<name>A0ABT3X3E8_9BACL</name>
<proteinExistence type="predicted"/>
<dbReference type="Gene3D" id="1.10.287.130">
    <property type="match status" value="1"/>
</dbReference>
<evidence type="ECO:0000256" key="1">
    <source>
        <dbReference type="ARBA" id="ARBA00022553"/>
    </source>
</evidence>
<sequence length="186" mass="21892">MSQLFDARRLIEENLEVLRTYRHDLMNQVQLLQAYSQMKKYDRMQDPIQAMVEEAQRHTEWSSFPSPLLSYVVLSRDIRHSMLRLHATYEQAEAPSPEAEARAAEVLSDILDCIGDQAKYLLEPLPVDVWIVSFSQGYEIGWFLRGQDVEETVKINFDHLFARWKQEGIELRQEETDDGREFSIRL</sequence>
<evidence type="ECO:0000256" key="3">
    <source>
        <dbReference type="ARBA" id="ARBA00022777"/>
    </source>
</evidence>
<keyword evidence="3" id="KW-0418">Kinase</keyword>
<feature type="domain" description="SpoOB alpha-helical" evidence="4">
    <location>
        <begin position="11"/>
        <end position="58"/>
    </location>
</feature>
<dbReference type="Pfam" id="PF14689">
    <property type="entry name" value="SPOB_a"/>
    <property type="match status" value="1"/>
</dbReference>
<dbReference type="EMBL" id="JAPMLT010000010">
    <property type="protein sequence ID" value="MCX7571419.1"/>
    <property type="molecule type" value="Genomic_DNA"/>
</dbReference>
<gene>
    <name evidence="5" type="ORF">OS242_15825</name>
</gene>
<keyword evidence="2" id="KW-0808">Transferase</keyword>
<dbReference type="Proteomes" id="UP001208017">
    <property type="component" value="Unassembled WGS sequence"/>
</dbReference>
<evidence type="ECO:0000259" key="4">
    <source>
        <dbReference type="Pfam" id="PF14689"/>
    </source>
</evidence>
<dbReference type="SUPFAM" id="SSF55890">
    <property type="entry name" value="Sporulation response regulatory protein Spo0B"/>
    <property type="match status" value="1"/>
</dbReference>